<evidence type="ECO:0000256" key="4">
    <source>
        <dbReference type="PIRSR" id="PIRSR000915-3"/>
    </source>
</evidence>
<dbReference type="GO" id="GO:0046872">
    <property type="term" value="F:metal ion binding"/>
    <property type="evidence" value="ECO:0007669"/>
    <property type="project" value="UniProtKB-KW"/>
</dbReference>
<evidence type="ECO:0000313" key="5">
    <source>
        <dbReference type="EMBL" id="SFR89438.1"/>
    </source>
</evidence>
<gene>
    <name evidence="5" type="ORF">SAMN02910262_02482</name>
</gene>
<feature type="active site" description="Proton donor" evidence="2">
    <location>
        <position position="24"/>
    </location>
</feature>
<dbReference type="EMBL" id="FOZC01000017">
    <property type="protein sequence ID" value="SFR89438.1"/>
    <property type="molecule type" value="Genomic_DNA"/>
</dbReference>
<dbReference type="SUPFAM" id="SSF56784">
    <property type="entry name" value="HAD-like"/>
    <property type="match status" value="1"/>
</dbReference>
<name>A0A1I6KEH1_9FIRM</name>
<dbReference type="EC" id="3.1.3.-" evidence="1"/>
<evidence type="ECO:0000256" key="1">
    <source>
        <dbReference type="PIRNR" id="PIRNR000915"/>
    </source>
</evidence>
<keyword evidence="1 4" id="KW-0460">Magnesium</keyword>
<dbReference type="PANTHER" id="PTHR19288:SF46">
    <property type="entry name" value="HALOACID DEHALOGENASE-LIKE HYDROLASE DOMAIN-CONTAINING PROTEIN 2"/>
    <property type="match status" value="1"/>
</dbReference>
<feature type="binding site" evidence="4">
    <location>
        <position position="219"/>
    </location>
    <ligand>
        <name>Mg(2+)</name>
        <dbReference type="ChEBI" id="CHEBI:18420"/>
    </ligand>
</feature>
<evidence type="ECO:0000256" key="3">
    <source>
        <dbReference type="PIRSR" id="PIRSR000915-2"/>
    </source>
</evidence>
<dbReference type="GO" id="GO:0005737">
    <property type="term" value="C:cytoplasm"/>
    <property type="evidence" value="ECO:0007669"/>
    <property type="project" value="TreeGrafter"/>
</dbReference>
<dbReference type="InterPro" id="IPR023214">
    <property type="entry name" value="HAD_sf"/>
</dbReference>
<dbReference type="Proteomes" id="UP000214760">
    <property type="component" value="Unassembled WGS sequence"/>
</dbReference>
<dbReference type="Pfam" id="PF13242">
    <property type="entry name" value="Hydrolase_like"/>
    <property type="match status" value="1"/>
</dbReference>
<keyword evidence="1 4" id="KW-0479">Metal-binding</keyword>
<feature type="binding site" evidence="4">
    <location>
        <position position="24"/>
    </location>
    <ligand>
        <name>Mg(2+)</name>
        <dbReference type="ChEBI" id="CHEBI:18420"/>
    </ligand>
</feature>
<feature type="active site" description="Nucleophile" evidence="2">
    <location>
        <position position="22"/>
    </location>
</feature>
<dbReference type="NCBIfam" id="TIGR01460">
    <property type="entry name" value="HAD-SF-IIA"/>
    <property type="match status" value="1"/>
</dbReference>
<dbReference type="GO" id="GO:0016791">
    <property type="term" value="F:phosphatase activity"/>
    <property type="evidence" value="ECO:0007669"/>
    <property type="project" value="TreeGrafter"/>
</dbReference>
<proteinExistence type="inferred from homology"/>
<dbReference type="AlphaFoldDB" id="A0A1I6KEH1"/>
<organism evidence="5 6">
    <name type="scientific">[Clostridium] aminophilum</name>
    <dbReference type="NCBI Taxonomy" id="1526"/>
    <lineage>
        <taxon>Bacteria</taxon>
        <taxon>Bacillati</taxon>
        <taxon>Bacillota</taxon>
        <taxon>Clostridia</taxon>
        <taxon>Lachnospirales</taxon>
        <taxon>Lachnospiraceae</taxon>
    </lineage>
</organism>
<dbReference type="InterPro" id="IPR006357">
    <property type="entry name" value="HAD-SF_hydro_IIA"/>
</dbReference>
<keyword evidence="5" id="KW-0378">Hydrolase</keyword>
<reference evidence="5 6" key="1">
    <citation type="submission" date="2016-10" db="EMBL/GenBank/DDBJ databases">
        <authorList>
            <person name="de Groot N.N."/>
        </authorList>
    </citation>
    <scope>NUCLEOTIDE SEQUENCE [LARGE SCALE GENOMIC DNA]</scope>
    <source>
        <strain evidence="5 6">F</strain>
    </source>
</reference>
<dbReference type="Gene3D" id="3.40.50.1000">
    <property type="entry name" value="HAD superfamily/HAD-like"/>
    <property type="match status" value="2"/>
</dbReference>
<sequence>MSELQTETDYEKLKESELFILDMDGTLYLGDDVFEGAVDFIHTLKRTGKQYIYLTNNSSRAGADYIDRLRRLGFPCERENVFTSGMATGLYLQQNFSGKKCCVVGTKAFRAELERYGAQIDDENADVVVVGFDTELVYRELERAVHFLRKGAPFIAANPDWVCPMPHDEVLPDCGSICALLTASTGVKPFYIGKPNRNIVDVIARERGIDNRRICCVGDRLYTDIAVAQNAGTVSVLVLSGETDEKMVRETDRKPSYVLPDVRAISAILEGREA</sequence>
<feature type="binding site" evidence="3">
    <location>
        <position position="194"/>
    </location>
    <ligand>
        <name>substrate</name>
    </ligand>
</feature>
<accession>A0A1I6KEH1</accession>
<comment type="function">
    <text evidence="1">Catalyzes the dephosphorylation of 2-6 carbon acid sugars in vitro.</text>
</comment>
<dbReference type="RefSeq" id="WP_031474143.1">
    <property type="nucleotide sequence ID" value="NZ_FOZC01000017.1"/>
</dbReference>
<evidence type="ECO:0000256" key="2">
    <source>
        <dbReference type="PIRSR" id="PIRSR000915-1"/>
    </source>
</evidence>
<dbReference type="PANTHER" id="PTHR19288">
    <property type="entry name" value="4-NITROPHENYLPHOSPHATASE-RELATED"/>
    <property type="match status" value="1"/>
</dbReference>
<dbReference type="Pfam" id="PF13344">
    <property type="entry name" value="Hydrolase_6"/>
    <property type="match status" value="1"/>
</dbReference>
<comment type="cofactor">
    <cofactor evidence="4">
        <name>Mg(2+)</name>
        <dbReference type="ChEBI" id="CHEBI:18420"/>
    </cofactor>
    <text evidence="4">Divalent metal ions. Mg(2+) is the most effective.</text>
</comment>
<protein>
    <recommendedName>
        <fullName evidence="1">Acid sugar phosphatase</fullName>
        <ecNumber evidence="1">3.1.3.-</ecNumber>
    </recommendedName>
</protein>
<feature type="binding site" evidence="4">
    <location>
        <position position="22"/>
    </location>
    <ligand>
        <name>Mg(2+)</name>
        <dbReference type="ChEBI" id="CHEBI:18420"/>
    </ligand>
</feature>
<dbReference type="InterPro" id="IPR036412">
    <property type="entry name" value="HAD-like_sf"/>
</dbReference>
<comment type="similarity">
    <text evidence="1">Belongs to the HAD-like hydrolase superfamily. NagD family.</text>
</comment>
<evidence type="ECO:0000313" key="6">
    <source>
        <dbReference type="Proteomes" id="UP000214760"/>
    </source>
</evidence>
<dbReference type="PIRSF" id="PIRSF000915">
    <property type="entry name" value="PGP-type_phosphatase"/>
    <property type="match status" value="1"/>
</dbReference>